<sequence length="426" mass="46089">MKKITFLAIFLFNTIISLSQNVGIGTTNPEAKLDVKATSNYVSKFSGVSPMYISIFENDVYRGYWGSYSGATEDVDFGTGAGNTTGKLHFTIQAIPKFTINNIGNVGVGTINPNYKMHINGGDLFVQSSSGLIRFGYEGANEWQMATTSAGADLRWYTTTDGGATIIPRHYFSQNGNVGIGGFSGSGVPIARLDVKGIGTTSSTNTMTLRNSNGDTLFRLRDDGRIGIGYNGTTFGRTLNLGGTGINLYTSNQAAFGGTIFPTDTSLVLWSNSNSNNYLVLQPSWGNTGVGTYSPNAKFHVNGAMLIGNSSSRIATGYSLSVTGRIMCTDITSSPTSSWPDYVFDKEYKIMPLEELEAAISKNKHLPNIPSAREIEANGIQLGEMSRKTMEKIEELTLYIIDLNKKNIALTEKLEKLEQQIAASKK</sequence>
<dbReference type="RefSeq" id="WP_407030097.1">
    <property type="nucleotide sequence ID" value="NZ_JAQGEF010000003.1"/>
</dbReference>
<reference evidence="2 3" key="1">
    <citation type="submission" date="2022-12" db="EMBL/GenBank/DDBJ databases">
        <title>Chitinophagaceae gen. sp. nov., a new member of the family Chitinophagaceae, isolated from soil in a chemical factory.</title>
        <authorList>
            <person name="Ke Z."/>
        </authorList>
    </citation>
    <scope>NUCLEOTIDE SEQUENCE [LARGE SCALE GENOMIC DNA]</scope>
    <source>
        <strain evidence="2 3">LY-5</strain>
    </source>
</reference>
<dbReference type="Proteomes" id="UP001210231">
    <property type="component" value="Unassembled WGS sequence"/>
</dbReference>
<dbReference type="EMBL" id="JAQGEF010000003">
    <property type="protein sequence ID" value="MDA3613767.1"/>
    <property type="molecule type" value="Genomic_DNA"/>
</dbReference>
<keyword evidence="3" id="KW-1185">Reference proteome</keyword>
<feature type="signal peptide" evidence="1">
    <location>
        <begin position="1"/>
        <end position="19"/>
    </location>
</feature>
<feature type="chain" id="PRO_5045171374" description="Shufflon system plasmid conjugative transfer pilus tip adhesin PilV" evidence="1">
    <location>
        <begin position="20"/>
        <end position="426"/>
    </location>
</feature>
<organism evidence="2 3">
    <name type="scientific">Polluticaenibacter yanchengensis</name>
    <dbReference type="NCBI Taxonomy" id="3014562"/>
    <lineage>
        <taxon>Bacteria</taxon>
        <taxon>Pseudomonadati</taxon>
        <taxon>Bacteroidota</taxon>
        <taxon>Chitinophagia</taxon>
        <taxon>Chitinophagales</taxon>
        <taxon>Chitinophagaceae</taxon>
        <taxon>Polluticaenibacter</taxon>
    </lineage>
</organism>
<comment type="caution">
    <text evidence="2">The sequence shown here is derived from an EMBL/GenBank/DDBJ whole genome shotgun (WGS) entry which is preliminary data.</text>
</comment>
<proteinExistence type="predicted"/>
<evidence type="ECO:0000313" key="3">
    <source>
        <dbReference type="Proteomes" id="UP001210231"/>
    </source>
</evidence>
<accession>A0ABT4UHF7</accession>
<evidence type="ECO:0008006" key="4">
    <source>
        <dbReference type="Google" id="ProtNLM"/>
    </source>
</evidence>
<evidence type="ECO:0000256" key="1">
    <source>
        <dbReference type="SAM" id="SignalP"/>
    </source>
</evidence>
<protein>
    <recommendedName>
        <fullName evidence="4">Shufflon system plasmid conjugative transfer pilus tip adhesin PilV</fullName>
    </recommendedName>
</protein>
<name>A0ABT4UHF7_9BACT</name>
<gene>
    <name evidence="2" type="ORF">O3P16_03025</name>
</gene>
<evidence type="ECO:0000313" key="2">
    <source>
        <dbReference type="EMBL" id="MDA3613767.1"/>
    </source>
</evidence>
<keyword evidence="1" id="KW-0732">Signal</keyword>